<dbReference type="Pfam" id="PF21076">
    <property type="entry name" value="GDH_ACT2"/>
    <property type="match status" value="1"/>
</dbReference>
<dbReference type="PANTHER" id="PTHR43403:SF1">
    <property type="entry name" value="NAD-SPECIFIC GLUTAMATE DEHYDROGENASE"/>
    <property type="match status" value="1"/>
</dbReference>
<organism evidence="7 8">
    <name type="scientific">Candidatus Tenderia electrophaga</name>
    <dbReference type="NCBI Taxonomy" id="1748243"/>
    <lineage>
        <taxon>Bacteria</taxon>
        <taxon>Pseudomonadati</taxon>
        <taxon>Pseudomonadota</taxon>
        <taxon>Gammaproteobacteria</taxon>
        <taxon>Candidatus Tenderiales</taxon>
        <taxon>Candidatus Tenderiaceae</taxon>
        <taxon>Candidatus Tenderia</taxon>
    </lineage>
</organism>
<dbReference type="SUPFAM" id="SSF53223">
    <property type="entry name" value="Aminoacid dehydrogenase-like, N-terminal domain"/>
    <property type="match status" value="1"/>
</dbReference>
<evidence type="ECO:0000313" key="8">
    <source>
        <dbReference type="Proteomes" id="UP000055136"/>
    </source>
</evidence>
<reference evidence="7" key="1">
    <citation type="submission" date="2015-10" db="EMBL/GenBank/DDBJ databases">
        <title>Description of Candidatus Tenderia electrophaga gen. nov, sp. nov., an Uncultivated Electroautotroph from a Biocathode Enrichment.</title>
        <authorList>
            <person name="Eddie B.J."/>
            <person name="Malanoski A.P."/>
            <person name="Wang Z."/>
            <person name="Hall R.J."/>
            <person name="Oh S.D."/>
            <person name="Heiner C."/>
            <person name="Lin B."/>
            <person name="Strycharz-Glaven S.M."/>
        </authorList>
    </citation>
    <scope>NUCLEOTIDE SEQUENCE [LARGE SCALE GENOMIC DNA]</scope>
    <source>
        <strain evidence="7">NRL1</strain>
    </source>
</reference>
<dbReference type="InterPro" id="IPR049056">
    <property type="entry name" value="NAD_Glu_DH_HM3"/>
</dbReference>
<accession>A0A0S2T9S0</accession>
<dbReference type="InterPro" id="IPR049062">
    <property type="entry name" value="NAD_Glu_DH_ACT2"/>
</dbReference>
<dbReference type="Pfam" id="PF21078">
    <property type="entry name" value="GDH_HM3"/>
    <property type="match status" value="1"/>
</dbReference>
<keyword evidence="1" id="KW-0560">Oxidoreductase</keyword>
<dbReference type="KEGG" id="tee:Tel_01375"/>
<dbReference type="Pfam" id="PF21077">
    <property type="entry name" value="GDH_ACT3"/>
    <property type="match status" value="1"/>
</dbReference>
<proteinExistence type="predicted"/>
<dbReference type="PANTHER" id="PTHR43403">
    <property type="entry name" value="NAD-SPECIFIC GLUTAMATE DEHYDROGENASE"/>
    <property type="match status" value="1"/>
</dbReference>
<dbReference type="InterPro" id="IPR049058">
    <property type="entry name" value="NAD_Glu_DH_HM2"/>
</dbReference>
<dbReference type="GO" id="GO:0006538">
    <property type="term" value="P:L-glutamate catabolic process"/>
    <property type="evidence" value="ECO:0007669"/>
    <property type="project" value="InterPro"/>
</dbReference>
<dbReference type="Pfam" id="PF05088">
    <property type="entry name" value="Bac_GDH_CD"/>
    <property type="match status" value="1"/>
</dbReference>
<dbReference type="GO" id="GO:0004352">
    <property type="term" value="F:glutamate dehydrogenase (NAD+) activity"/>
    <property type="evidence" value="ECO:0007669"/>
    <property type="project" value="InterPro"/>
</dbReference>
<gene>
    <name evidence="7" type="ORF">Tel_01375</name>
</gene>
<dbReference type="Pfam" id="PF21075">
    <property type="entry name" value="GDH_ACT1"/>
    <property type="match status" value="1"/>
</dbReference>
<dbReference type="InterPro" id="IPR036291">
    <property type="entry name" value="NAD(P)-bd_dom_sf"/>
</dbReference>
<dbReference type="Gene3D" id="3.40.50.720">
    <property type="entry name" value="NAD(P)-binding Rossmann-like Domain"/>
    <property type="match status" value="1"/>
</dbReference>
<dbReference type="Proteomes" id="UP000055136">
    <property type="component" value="Chromosome"/>
</dbReference>
<feature type="domain" description="NAD-glutamate dehydrogenase ACT3" evidence="6">
    <location>
        <begin position="553"/>
        <end position="621"/>
    </location>
</feature>
<dbReference type="Pfam" id="PF21079">
    <property type="entry name" value="GDH_HM2"/>
    <property type="match status" value="1"/>
</dbReference>
<dbReference type="InterPro" id="IPR007780">
    <property type="entry name" value="NAD_Glu_DH_bac"/>
</dbReference>
<dbReference type="InterPro" id="IPR046346">
    <property type="entry name" value="Aminoacid_DH-like_N_sf"/>
</dbReference>
<evidence type="ECO:0000259" key="3">
    <source>
        <dbReference type="Pfam" id="PF21074"/>
    </source>
</evidence>
<dbReference type="STRING" id="1748243.Tel_01375"/>
<evidence type="ECO:0000313" key="7">
    <source>
        <dbReference type="EMBL" id="ALP51895.1"/>
    </source>
</evidence>
<sequence length="1615" mass="181531">MSPYKNHERQHIIKRITDLVEERLAPREAEQVQLFALQYYAASAIEDLHQRSIDDLYGAMLAQWRLARQRRPGQVLVRVYNPDFEQHGWQSTHTVFEVVADDMPFLVDSLSMLCVRLELTTHLVIHPVIDVLRDGNGLIQQLLPRVRSGEGQSEAMLHFEVDRQTDDAALALLQTQVEQVLGDVGVVVQDWGPMRAKIEEIIPVVEAQALPVPPQVKQEALAFLRWIANHHFTFVGFRAYDLVQENGQDVLRLVPGSGLGILRESEADGGRASHSFAHIPPPLRKLARQRTLLIITKSTAVSTVHRPVHLDYIGIKRYNGADEVVGEWRFLGLYGSAAYSARPADVPILRRKFDAVMEKAGFAVASHDRKALQHILETFPRDEMFQFTEDELLDVALGILQVRERHKLGLFLRRDLFGRFVTALVYVPRDRYDTHLRQRIQEILMQALDGQGCEFNIQLSESPLARVHFIIRTRPDTDVNYDEAELRALMTEAMVSWQDALLSALHEELGEARATRLFERYGEAFPHAYRDDYPARTAVHDIQRLESINDRQPLAMHLYRPPESGDELLRFKVFGREQATPLSDIMPMLERMGLRVLSARPYQIETRQGDYYWTIEFDMLPAFDVDVEVLTVKDFFQEAFARVCSGEMENDGFNRLVLAAALNWREVVLLRAMCKYLLQTRMPFSQAYMENALASHPDIARQLVALFAARFSPSSQQDAERSVQLTGAISAALGQVANLDEDRILRSFLTLVQAMLRSNYYQRDGRGHPKPYLSFKLDSRELPMLPQPRPMFEIFIYSPRVEGVHLRGGPVARGGLRWSDRREDFRTEILGLMKAQMVKNAVIVPVGAKGGFVPKQLPGTEDRDALQVEVIECYKTFIRGLLDITDNLVDGAVVTPKDVVRHDGDDPYLVVAADKGTASFSDIANGLSQDYGFWLGDAFASGGSAGYDHKKMGITARGAWESVKRHFRELGLDTQTEPFSVAGIGDMAGDVFGNGMLLSPQIKLVAAFNHLHIFIDPAPDPAASFSERQRLFNLSRSSWTDYDAELISDGGGVYSRRAKAIPLSDAARKALGTDATTVTPNELIRIILQAPVDLLWNGGIGTYVKASSEPHSAADDRSNDALRVDAAELRCRVVGEGGNLGFTQSGRVEYALNGGRINTDAIDNSGGVDCSDHEVNIKILLDQVVSGGDMTLKQRNQLLVEMTDEVARLVLKHNYLQSQAISIAAIQAPFLLSDHARFIRRLEKEGRLQRTLEALPDDERIAEREAHEHGLTRPEIAVLIAYSKVRLFEELVASDVTRDPYLSQELIAYFPGPVQQRFVQSMEQHPLKHEIIATRITDNLVNRMGGSFWTRTQETTGDHAADIARAYTVAREVFQIEALWGEIETLDNQVGADTQLHMLIESRRLLDRATLWLLRNRRPPLGIAETIAQFRPAAGAIAEQLTKLLHSDDRKALRERIRPYTGAGVAKPLALRIAGLETWYAALDITAVAADTDVDVMTVAELYFALSSKLELHWLAEQVKRLPRLNPWQRKARTGLLDELNNELRALTLQVLSRTDATDGTEARIKTWSLRNRLAIEHCHNVFAEIRAGGKAELAMLTVAMRELRALSYASGGTE</sequence>
<dbReference type="InterPro" id="IPR028971">
    <property type="entry name" value="NAD-GDH_cat"/>
</dbReference>
<dbReference type="InterPro" id="IPR048381">
    <property type="entry name" value="GDH_C"/>
</dbReference>
<feature type="domain" description="NAD-glutamate dehydrogenase catalytic" evidence="2">
    <location>
        <begin position="729"/>
        <end position="1223"/>
    </location>
</feature>
<dbReference type="InterPro" id="IPR049059">
    <property type="entry name" value="NAD_Glu_DH_HM1"/>
</dbReference>
<evidence type="ECO:0000259" key="2">
    <source>
        <dbReference type="Pfam" id="PF05088"/>
    </source>
</evidence>
<evidence type="ECO:0000259" key="6">
    <source>
        <dbReference type="Pfam" id="PF21077"/>
    </source>
</evidence>
<dbReference type="InterPro" id="IPR024727">
    <property type="entry name" value="NAD_Glu_DH_N_ACT1"/>
</dbReference>
<dbReference type="Pfam" id="PF21074">
    <property type="entry name" value="GDH_C"/>
    <property type="match status" value="1"/>
</dbReference>
<evidence type="ECO:0000256" key="1">
    <source>
        <dbReference type="ARBA" id="ARBA00023002"/>
    </source>
</evidence>
<evidence type="ECO:0000259" key="4">
    <source>
        <dbReference type="Pfam" id="PF21075"/>
    </source>
</evidence>
<keyword evidence="8" id="KW-1185">Reference proteome</keyword>
<dbReference type="PIRSF" id="PIRSF036761">
    <property type="entry name" value="GDH_Mll4104"/>
    <property type="match status" value="1"/>
</dbReference>
<feature type="domain" description="NAD-glutamate dehydrogenase ACT2" evidence="5">
    <location>
        <begin position="410"/>
        <end position="498"/>
    </location>
</feature>
<evidence type="ECO:0000259" key="5">
    <source>
        <dbReference type="Pfam" id="PF21076"/>
    </source>
</evidence>
<name>A0A0S2T9S0_9GAMM</name>
<dbReference type="InterPro" id="IPR049064">
    <property type="entry name" value="NAD_Glu_DH_ACT3"/>
</dbReference>
<dbReference type="Pfam" id="PF21073">
    <property type="entry name" value="GDH_HM1"/>
    <property type="match status" value="1"/>
</dbReference>
<dbReference type="GO" id="GO:0004069">
    <property type="term" value="F:L-aspartate:2-oxoglutarate aminotransferase activity"/>
    <property type="evidence" value="ECO:0007669"/>
    <property type="project" value="InterPro"/>
</dbReference>
<dbReference type="EMBL" id="CP013099">
    <property type="protein sequence ID" value="ALP51895.1"/>
    <property type="molecule type" value="Genomic_DNA"/>
</dbReference>
<dbReference type="SUPFAM" id="SSF51735">
    <property type="entry name" value="NAD(P)-binding Rossmann-fold domains"/>
    <property type="match status" value="1"/>
</dbReference>
<feature type="domain" description="NAD-specific glutamate dehydrogenase C-terminal" evidence="3">
    <location>
        <begin position="1269"/>
        <end position="1605"/>
    </location>
</feature>
<protein>
    <submittedName>
        <fullName evidence="7">NAD-glutamate dehydrogenase</fullName>
    </submittedName>
</protein>
<feature type="domain" description="NAD-glutamate dehydrogenase N-terminal ACT1" evidence="4">
    <location>
        <begin position="35"/>
        <end position="175"/>
    </location>
</feature>